<feature type="compositionally biased region" description="Polar residues" evidence="1">
    <location>
        <begin position="222"/>
        <end position="246"/>
    </location>
</feature>
<feature type="region of interest" description="Disordered" evidence="1">
    <location>
        <begin position="135"/>
        <end position="158"/>
    </location>
</feature>
<name>A0A8S0Q5X5_OLEEU</name>
<feature type="compositionally biased region" description="Polar residues" evidence="1">
    <location>
        <begin position="15"/>
        <end position="24"/>
    </location>
</feature>
<feature type="compositionally biased region" description="Polar residues" evidence="1">
    <location>
        <begin position="146"/>
        <end position="158"/>
    </location>
</feature>
<keyword evidence="3" id="KW-1185">Reference proteome</keyword>
<feature type="region of interest" description="Disordered" evidence="1">
    <location>
        <begin position="178"/>
        <end position="250"/>
    </location>
</feature>
<dbReference type="EMBL" id="CACTIH010001063">
    <property type="protein sequence ID" value="CAA2962530.1"/>
    <property type="molecule type" value="Genomic_DNA"/>
</dbReference>
<dbReference type="Gramene" id="OE9A010435T1">
    <property type="protein sequence ID" value="OE9A010435C1"/>
    <property type="gene ID" value="OE9A010435"/>
</dbReference>
<feature type="region of interest" description="Disordered" evidence="1">
    <location>
        <begin position="15"/>
        <end position="39"/>
    </location>
</feature>
<sequence length="312" mass="34474">MPCNAAPSVLQLKNQFESMSSSSQQRHRDKAPPPKAAPPTYDKVAQLIDLSDTVPGRSSEVGVLRVYDRVVWVGDDGPISGTIINIQPATDEVILELDEPIRSKVKPFRLEKNMIVPTMELLKYDDYYDSKPFPHGVQMPTRKNSDNNNSPCEKSCQASNENLLNSQLLERLHSNDLPSKKASLSDLPPRKTIPNDLPPRKATSNELPPRKATFNDLPPRKATSNDLPPRKATSNDLPPRKPTSSVYAGATAPPRDFFLSACTSQDLCDYQDPASPVKISPNLSSSPNLEGKTKKQRSFFIIRNTTASNLSL</sequence>
<protein>
    <submittedName>
        <fullName evidence="2">Uncharacterized protein</fullName>
    </submittedName>
</protein>
<accession>A0A8S0Q5X5</accession>
<dbReference type="Proteomes" id="UP000594638">
    <property type="component" value="Unassembled WGS sequence"/>
</dbReference>
<organism evidence="2 3">
    <name type="scientific">Olea europaea subsp. europaea</name>
    <dbReference type="NCBI Taxonomy" id="158383"/>
    <lineage>
        <taxon>Eukaryota</taxon>
        <taxon>Viridiplantae</taxon>
        <taxon>Streptophyta</taxon>
        <taxon>Embryophyta</taxon>
        <taxon>Tracheophyta</taxon>
        <taxon>Spermatophyta</taxon>
        <taxon>Magnoliopsida</taxon>
        <taxon>eudicotyledons</taxon>
        <taxon>Gunneridae</taxon>
        <taxon>Pentapetalae</taxon>
        <taxon>asterids</taxon>
        <taxon>lamiids</taxon>
        <taxon>Lamiales</taxon>
        <taxon>Oleaceae</taxon>
        <taxon>Oleeae</taxon>
        <taxon>Olea</taxon>
    </lineage>
</organism>
<reference evidence="2 3" key="1">
    <citation type="submission" date="2019-12" db="EMBL/GenBank/DDBJ databases">
        <authorList>
            <person name="Alioto T."/>
            <person name="Alioto T."/>
            <person name="Gomez Garrido J."/>
        </authorList>
    </citation>
    <scope>NUCLEOTIDE SEQUENCE [LARGE SCALE GENOMIC DNA]</scope>
</reference>
<evidence type="ECO:0000313" key="3">
    <source>
        <dbReference type="Proteomes" id="UP000594638"/>
    </source>
</evidence>
<evidence type="ECO:0000256" key="1">
    <source>
        <dbReference type="SAM" id="MobiDB-lite"/>
    </source>
</evidence>
<dbReference type="AlphaFoldDB" id="A0A8S0Q5X5"/>
<proteinExistence type="predicted"/>
<comment type="caution">
    <text evidence="2">The sequence shown here is derived from an EMBL/GenBank/DDBJ whole genome shotgun (WGS) entry which is preliminary data.</text>
</comment>
<gene>
    <name evidence="2" type="ORF">OLEA9_A010435</name>
</gene>
<evidence type="ECO:0000313" key="2">
    <source>
        <dbReference type="EMBL" id="CAA2962530.1"/>
    </source>
</evidence>